<dbReference type="Proteomes" id="UP000054018">
    <property type="component" value="Unassembled WGS sequence"/>
</dbReference>
<accession>A0A0C9YMG5</accession>
<proteinExistence type="predicted"/>
<evidence type="ECO:0000313" key="1">
    <source>
        <dbReference type="EMBL" id="KIK15094.1"/>
    </source>
</evidence>
<dbReference type="EMBL" id="KN833907">
    <property type="protein sequence ID" value="KIK15094.1"/>
    <property type="molecule type" value="Genomic_DNA"/>
</dbReference>
<keyword evidence="2" id="KW-1185">Reference proteome</keyword>
<reference evidence="2" key="2">
    <citation type="submission" date="2015-01" db="EMBL/GenBank/DDBJ databases">
        <title>Evolutionary Origins and Diversification of the Mycorrhizal Mutualists.</title>
        <authorList>
            <consortium name="DOE Joint Genome Institute"/>
            <consortium name="Mycorrhizal Genomics Consortium"/>
            <person name="Kohler A."/>
            <person name="Kuo A."/>
            <person name="Nagy L.G."/>
            <person name="Floudas D."/>
            <person name="Copeland A."/>
            <person name="Barry K.W."/>
            <person name="Cichocki N."/>
            <person name="Veneault-Fourrey C."/>
            <person name="LaButti K."/>
            <person name="Lindquist E.A."/>
            <person name="Lipzen A."/>
            <person name="Lundell T."/>
            <person name="Morin E."/>
            <person name="Murat C."/>
            <person name="Riley R."/>
            <person name="Ohm R."/>
            <person name="Sun H."/>
            <person name="Tunlid A."/>
            <person name="Henrissat B."/>
            <person name="Grigoriev I.V."/>
            <person name="Hibbett D.S."/>
            <person name="Martin F."/>
        </authorList>
    </citation>
    <scope>NUCLEOTIDE SEQUENCE [LARGE SCALE GENOMIC DNA]</scope>
    <source>
        <strain evidence="2">441</strain>
    </source>
</reference>
<dbReference type="AlphaFoldDB" id="A0A0C9YMG5"/>
<sequence>MIYRPPISVGDNHIHCQAQALTPTTAKRSVKLTRTYTKPTGLSSGCKVRHSTWFDVENSSPEWRVITNPVHISLQRYELECLELEFP</sequence>
<evidence type="ECO:0000313" key="2">
    <source>
        <dbReference type="Proteomes" id="UP000054018"/>
    </source>
</evidence>
<name>A0A0C9YMG5_9AGAM</name>
<reference evidence="1 2" key="1">
    <citation type="submission" date="2014-04" db="EMBL/GenBank/DDBJ databases">
        <authorList>
            <consortium name="DOE Joint Genome Institute"/>
            <person name="Kuo A."/>
            <person name="Kohler A."/>
            <person name="Costa M.D."/>
            <person name="Nagy L.G."/>
            <person name="Floudas D."/>
            <person name="Copeland A."/>
            <person name="Barry K.W."/>
            <person name="Cichocki N."/>
            <person name="Veneault-Fourrey C."/>
            <person name="LaButti K."/>
            <person name="Lindquist E.A."/>
            <person name="Lipzen A."/>
            <person name="Lundell T."/>
            <person name="Morin E."/>
            <person name="Murat C."/>
            <person name="Sun H."/>
            <person name="Tunlid A."/>
            <person name="Henrissat B."/>
            <person name="Grigoriev I.V."/>
            <person name="Hibbett D.S."/>
            <person name="Martin F."/>
            <person name="Nordberg H.P."/>
            <person name="Cantor M.N."/>
            <person name="Hua S.X."/>
        </authorList>
    </citation>
    <scope>NUCLEOTIDE SEQUENCE [LARGE SCALE GENOMIC DNA]</scope>
    <source>
        <strain evidence="1 2">441</strain>
    </source>
</reference>
<organism evidence="1 2">
    <name type="scientific">Pisolithus microcarpus 441</name>
    <dbReference type="NCBI Taxonomy" id="765257"/>
    <lineage>
        <taxon>Eukaryota</taxon>
        <taxon>Fungi</taxon>
        <taxon>Dikarya</taxon>
        <taxon>Basidiomycota</taxon>
        <taxon>Agaricomycotina</taxon>
        <taxon>Agaricomycetes</taxon>
        <taxon>Agaricomycetidae</taxon>
        <taxon>Boletales</taxon>
        <taxon>Sclerodermatineae</taxon>
        <taxon>Pisolithaceae</taxon>
        <taxon>Pisolithus</taxon>
    </lineage>
</organism>
<protein>
    <submittedName>
        <fullName evidence="1">Uncharacterized protein</fullName>
    </submittedName>
</protein>
<dbReference type="HOGENOM" id="CLU_2484167_0_0_1"/>
<gene>
    <name evidence="1" type="ORF">PISMIDRAFT_687507</name>
</gene>